<comment type="caution">
    <text evidence="11">The sequence shown here is derived from an EMBL/GenBank/DDBJ whole genome shotgun (WGS) entry which is preliminary data.</text>
</comment>
<evidence type="ECO:0000256" key="8">
    <source>
        <dbReference type="ARBA" id="ARBA00037278"/>
    </source>
</evidence>
<organism evidence="11 12">
    <name type="scientific">Streptomyces phyllanthi</name>
    <dbReference type="NCBI Taxonomy" id="1803180"/>
    <lineage>
        <taxon>Bacteria</taxon>
        <taxon>Bacillati</taxon>
        <taxon>Actinomycetota</taxon>
        <taxon>Actinomycetes</taxon>
        <taxon>Kitasatosporales</taxon>
        <taxon>Streptomycetaceae</taxon>
        <taxon>Streptomyces</taxon>
    </lineage>
</organism>
<evidence type="ECO:0000256" key="3">
    <source>
        <dbReference type="ARBA" id="ARBA00022801"/>
    </source>
</evidence>
<keyword evidence="3 9" id="KW-0378">Hydrolase</keyword>
<dbReference type="InterPro" id="IPR012334">
    <property type="entry name" value="Pectin_lyas_fold"/>
</dbReference>
<keyword evidence="12" id="KW-1185">Reference proteome</keyword>
<dbReference type="Proteomes" id="UP000326979">
    <property type="component" value="Unassembled WGS sequence"/>
</dbReference>
<dbReference type="PANTHER" id="PTHR31736">
    <property type="match status" value="1"/>
</dbReference>
<dbReference type="InterPro" id="IPR011050">
    <property type="entry name" value="Pectin_lyase_fold/virulence"/>
</dbReference>
<keyword evidence="6 9" id="KW-0326">Glycosidase</keyword>
<keyword evidence="7" id="KW-0624">Polysaccharide degradation</keyword>
<dbReference type="InterPro" id="IPR006311">
    <property type="entry name" value="TAT_signal"/>
</dbReference>
<dbReference type="PANTHER" id="PTHR31736:SF9">
    <property type="entry name" value="ENDO-XYLOGALACTURONAN HYDROLASE A-RELATED"/>
    <property type="match status" value="1"/>
</dbReference>
<evidence type="ECO:0000313" key="11">
    <source>
        <dbReference type="EMBL" id="MPY42609.1"/>
    </source>
</evidence>
<sequence>MSSSLSRRSTLQAAGALAVVGLAGSVAGAAQAAAASAEELGPTEDIVVTHPTLPQVPLNNSFTVKVRPLGGSWKRLDVYLAKLALIDPTTGSNKAQNSSVAMFDFSGTVEVEVTYNPGGIEKFRVRPDSYGIKPEVLGSTARFTLDRPRNLVVQADDKIFDCLHLLANPIEQDPPAEGDKKVMYFGPGLHTHPDRTLKVPDGTTVYLAAGAVLTSQVVFENVENSRLVGRGVLYNSPVGALFVRKCENVTIDGVTILNPRYENVRVAECRNLTIKNLRAFSHQGWGDGIQLYCSENVTIDGCFLRTSDDCVALYTHRWDFYGDTRNITVRNCGLWADVAHPINIGIHGNPDPDAAEMLENLNFENIDILDHREPQVTYQGAIAFMVGDHNLVRDVRFDDIRVEDFRWGRLIHMHIMNNPKWNAAPGRGIESVYIKDLTYNGKNADLSVLLGLSEERGIKDVTFENLRVNGRVIADSTGKPRWYLASDGVPMLANDYVKNLRFLTTEEAAAL</sequence>
<keyword evidence="4" id="KW-0325">Glycoprotein</keyword>
<protein>
    <submittedName>
        <fullName evidence="11">Endo-polygalacturonase</fullName>
    </submittedName>
</protein>
<dbReference type="InterPro" id="IPR006626">
    <property type="entry name" value="PbH1"/>
</dbReference>
<keyword evidence="5" id="KW-0119">Carbohydrate metabolism</keyword>
<evidence type="ECO:0000256" key="2">
    <source>
        <dbReference type="ARBA" id="ARBA00022737"/>
    </source>
</evidence>
<dbReference type="GO" id="GO:0004650">
    <property type="term" value="F:polygalacturonase activity"/>
    <property type="evidence" value="ECO:0007669"/>
    <property type="project" value="InterPro"/>
</dbReference>
<dbReference type="SMART" id="SM00710">
    <property type="entry name" value="PbH1"/>
    <property type="match status" value="3"/>
</dbReference>
<comment type="function">
    <text evidence="8">Pectinolytic enzyme involved in the degradation of xylogalacturonan (xga), a galacturonan backbone heavily substituted with xylose, and which is one important component of the hairy regions of pectin. Activity requires a galacturonic acid backbone substituted with xylose.</text>
</comment>
<evidence type="ECO:0000256" key="1">
    <source>
        <dbReference type="ARBA" id="ARBA00008834"/>
    </source>
</evidence>
<keyword evidence="2" id="KW-0677">Repeat</keyword>
<evidence type="ECO:0000256" key="9">
    <source>
        <dbReference type="RuleBase" id="RU361169"/>
    </source>
</evidence>
<feature type="chain" id="PRO_5025002071" evidence="10">
    <location>
        <begin position="33"/>
        <end position="511"/>
    </location>
</feature>
<gene>
    <name evidence="11" type="ORF">FNH04_22715</name>
</gene>
<reference evidence="11 12" key="1">
    <citation type="submission" date="2019-07" db="EMBL/GenBank/DDBJ databases">
        <title>New species of Amycolatopsis and Streptomyces.</title>
        <authorList>
            <person name="Duangmal K."/>
            <person name="Teo W.F.A."/>
            <person name="Lipun K."/>
        </authorList>
    </citation>
    <scope>NUCLEOTIDE SEQUENCE [LARGE SCALE GENOMIC DNA]</scope>
    <source>
        <strain evidence="11 12">TISTR 2346</strain>
    </source>
</reference>
<evidence type="ECO:0000256" key="7">
    <source>
        <dbReference type="ARBA" id="ARBA00023326"/>
    </source>
</evidence>
<dbReference type="SUPFAM" id="SSF51126">
    <property type="entry name" value="Pectin lyase-like"/>
    <property type="match status" value="1"/>
</dbReference>
<dbReference type="Pfam" id="PF00295">
    <property type="entry name" value="Glyco_hydro_28"/>
    <property type="match status" value="1"/>
</dbReference>
<comment type="similarity">
    <text evidence="1 9">Belongs to the glycosyl hydrolase 28 family.</text>
</comment>
<dbReference type="PROSITE" id="PS51318">
    <property type="entry name" value="TAT"/>
    <property type="match status" value="1"/>
</dbReference>
<dbReference type="AlphaFoldDB" id="A0A5N8W5I7"/>
<dbReference type="OrthoDB" id="9795222at2"/>
<proteinExistence type="inferred from homology"/>
<dbReference type="GO" id="GO:0000272">
    <property type="term" value="P:polysaccharide catabolic process"/>
    <property type="evidence" value="ECO:0007669"/>
    <property type="project" value="UniProtKB-KW"/>
</dbReference>
<name>A0A5N8W5I7_9ACTN</name>
<keyword evidence="10" id="KW-0732">Signal</keyword>
<dbReference type="Gene3D" id="2.160.20.10">
    <property type="entry name" value="Single-stranded right-handed beta-helix, Pectin lyase-like"/>
    <property type="match status" value="1"/>
</dbReference>
<feature type="signal peptide" evidence="10">
    <location>
        <begin position="1"/>
        <end position="32"/>
    </location>
</feature>
<evidence type="ECO:0000256" key="4">
    <source>
        <dbReference type="ARBA" id="ARBA00023180"/>
    </source>
</evidence>
<dbReference type="EMBL" id="VJZE01000164">
    <property type="protein sequence ID" value="MPY42609.1"/>
    <property type="molecule type" value="Genomic_DNA"/>
</dbReference>
<dbReference type="InterPro" id="IPR000743">
    <property type="entry name" value="Glyco_hydro_28"/>
</dbReference>
<accession>A0A5N8W5I7</accession>
<dbReference type="RefSeq" id="WP_152787086.1">
    <property type="nucleotide sequence ID" value="NZ_BAABEQ010000005.1"/>
</dbReference>
<evidence type="ECO:0000256" key="10">
    <source>
        <dbReference type="SAM" id="SignalP"/>
    </source>
</evidence>
<evidence type="ECO:0000313" key="12">
    <source>
        <dbReference type="Proteomes" id="UP000326979"/>
    </source>
</evidence>
<evidence type="ECO:0000256" key="5">
    <source>
        <dbReference type="ARBA" id="ARBA00023277"/>
    </source>
</evidence>
<evidence type="ECO:0000256" key="6">
    <source>
        <dbReference type="ARBA" id="ARBA00023295"/>
    </source>
</evidence>